<dbReference type="AlphaFoldDB" id="A0A1G2QF61"/>
<dbReference type="SUPFAM" id="SSF51445">
    <property type="entry name" value="(Trans)glycosidases"/>
    <property type="match status" value="1"/>
</dbReference>
<protein>
    <recommendedName>
        <fullName evidence="1">DUF4015 domain-containing protein</fullName>
    </recommendedName>
</protein>
<dbReference type="Proteomes" id="UP000176222">
    <property type="component" value="Unassembled WGS sequence"/>
</dbReference>
<evidence type="ECO:0000313" key="2">
    <source>
        <dbReference type="EMBL" id="OHA59117.1"/>
    </source>
</evidence>
<feature type="domain" description="DUF4015" evidence="1">
    <location>
        <begin position="76"/>
        <end position="388"/>
    </location>
</feature>
<dbReference type="STRING" id="1802436.A2370_02950"/>
<gene>
    <name evidence="2" type="ORF">A2370_02950</name>
</gene>
<proteinExistence type="predicted"/>
<evidence type="ECO:0000313" key="3">
    <source>
        <dbReference type="Proteomes" id="UP000176222"/>
    </source>
</evidence>
<dbReference type="InterPro" id="IPR017853">
    <property type="entry name" value="GH"/>
</dbReference>
<comment type="caution">
    <text evidence="2">The sequence shown here is derived from an EMBL/GenBank/DDBJ whole genome shotgun (WGS) entry which is preliminary data.</text>
</comment>
<dbReference type="Pfam" id="PF13200">
    <property type="entry name" value="DUF4015"/>
    <property type="match status" value="1"/>
</dbReference>
<dbReference type="EMBL" id="MHTH01000005">
    <property type="protein sequence ID" value="OHA59117.1"/>
    <property type="molecule type" value="Genomic_DNA"/>
</dbReference>
<accession>A0A1G2QF61</accession>
<organism evidence="2 3">
    <name type="scientific">Candidatus Vogelbacteria bacterium RIFOXYB1_FULL_42_16</name>
    <dbReference type="NCBI Taxonomy" id="1802436"/>
    <lineage>
        <taxon>Bacteria</taxon>
        <taxon>Candidatus Vogeliibacteriota</taxon>
    </lineage>
</organism>
<name>A0A1G2QF61_9BACT</name>
<sequence length="396" mass="44074">MSKRRQNLIVVVGVVFLLLAGAWALAAVFGGSVEYDRNGKKVAIKGKAKSSVATVAVATNTEPVVTHLKTPKAVKAIYMTSWIAGSKNLRPRLIDLIDRTELNAVVIDIKDYTGLIAFEIDNPAIKKLGSFEKRITDLPALIAELHRKNIYVIGRISTFQDASLAKKRPDLAVKRASDGAVWRDRKGISWLDAGSKEAWDYTVLLAKESYALGFDELNFDYIRFPSDGNMRDIAYPFSHATESNKPDVLAGFFKYLSSQLHPLGIPISADLFGMVCTNYDDLGIGQVLEKAAPYFDFIAPMVYPSHYPTGYMGIKKPALSPYAVINHNMKVAAERLEKASTTRAKLRPWLQDFDLGADYTAEMIREEKRAVYDNGLNSWMMWDPGNHYTTGAYDSI</sequence>
<dbReference type="InterPro" id="IPR025275">
    <property type="entry name" value="DUF4015"/>
</dbReference>
<evidence type="ECO:0000259" key="1">
    <source>
        <dbReference type="Pfam" id="PF13200"/>
    </source>
</evidence>
<reference evidence="2 3" key="1">
    <citation type="journal article" date="2016" name="Nat. Commun.">
        <title>Thousands of microbial genomes shed light on interconnected biogeochemical processes in an aquifer system.</title>
        <authorList>
            <person name="Anantharaman K."/>
            <person name="Brown C.T."/>
            <person name="Hug L.A."/>
            <person name="Sharon I."/>
            <person name="Castelle C.J."/>
            <person name="Probst A.J."/>
            <person name="Thomas B.C."/>
            <person name="Singh A."/>
            <person name="Wilkins M.J."/>
            <person name="Karaoz U."/>
            <person name="Brodie E.L."/>
            <person name="Williams K.H."/>
            <person name="Hubbard S.S."/>
            <person name="Banfield J.F."/>
        </authorList>
    </citation>
    <scope>NUCLEOTIDE SEQUENCE [LARGE SCALE GENOMIC DNA]</scope>
</reference>